<evidence type="ECO:0000313" key="2">
    <source>
        <dbReference type="Proteomes" id="UP000723714"/>
    </source>
</evidence>
<dbReference type="EMBL" id="JABACJ020000033">
    <property type="protein sequence ID" value="MBU3878409.1"/>
    <property type="molecule type" value="Genomic_DNA"/>
</dbReference>
<keyword evidence="2" id="KW-1185">Reference proteome</keyword>
<gene>
    <name evidence="1" type="ORF">HGO97_021630</name>
</gene>
<dbReference type="RefSeq" id="WP_216245148.1">
    <property type="nucleotide sequence ID" value="NZ_JABACJ020000033.1"/>
</dbReference>
<protein>
    <submittedName>
        <fullName evidence="1">Uncharacterized protein</fullName>
    </submittedName>
</protein>
<organism evidence="1 2">
    <name type="scientific">Faecalicatena faecalis</name>
    <dbReference type="NCBI Taxonomy" id="2726362"/>
    <lineage>
        <taxon>Bacteria</taxon>
        <taxon>Bacillati</taxon>
        <taxon>Bacillota</taxon>
        <taxon>Clostridia</taxon>
        <taxon>Lachnospirales</taxon>
        <taxon>Lachnospiraceae</taxon>
        <taxon>Faecalicatena</taxon>
    </lineage>
</organism>
<dbReference type="Proteomes" id="UP000723714">
    <property type="component" value="Unassembled WGS sequence"/>
</dbReference>
<name>A0ABS6D9Z2_9FIRM</name>
<accession>A0ABS6D9Z2</accession>
<evidence type="ECO:0000313" key="1">
    <source>
        <dbReference type="EMBL" id="MBU3878409.1"/>
    </source>
</evidence>
<sequence>KTLLYFTYETRSATAPVFSRGCGTYMFPHVSKTGLYNTGFSISSQNMQPMNAKTSKFINKK</sequence>
<proteinExistence type="predicted"/>
<comment type="caution">
    <text evidence="1">The sequence shown here is derived from an EMBL/GenBank/DDBJ whole genome shotgun (WGS) entry which is preliminary data.</text>
</comment>
<feature type="non-terminal residue" evidence="1">
    <location>
        <position position="1"/>
    </location>
</feature>
<reference evidence="1 2" key="1">
    <citation type="submission" date="2021-06" db="EMBL/GenBank/DDBJ databases">
        <title>Faecalicatena sp. nov. isolated from porcine feces.</title>
        <authorList>
            <person name="Oh B.S."/>
            <person name="Lee J.H."/>
        </authorList>
    </citation>
    <scope>NUCLEOTIDE SEQUENCE [LARGE SCALE GENOMIC DNA]</scope>
    <source>
        <strain evidence="1 2">AGMB00832</strain>
    </source>
</reference>